<accession>A0ABV2PEP9</accession>
<dbReference type="EC" id="2.8.1.7" evidence="3"/>
<keyword evidence="6" id="KW-0663">Pyridoxal phosphate</keyword>
<evidence type="ECO:0000313" key="12">
    <source>
        <dbReference type="EMBL" id="MET4559405.1"/>
    </source>
</evidence>
<keyword evidence="5" id="KW-0479">Metal-binding</keyword>
<dbReference type="InterPro" id="IPR015421">
    <property type="entry name" value="PyrdxlP-dep_Trfase_major"/>
</dbReference>
<dbReference type="Pfam" id="PF00266">
    <property type="entry name" value="Aminotran_5"/>
    <property type="match status" value="1"/>
</dbReference>
<dbReference type="Proteomes" id="UP001549363">
    <property type="component" value="Unassembled WGS sequence"/>
</dbReference>
<dbReference type="Gene3D" id="1.10.260.50">
    <property type="match status" value="1"/>
</dbReference>
<dbReference type="EMBL" id="JBEPSB010000001">
    <property type="protein sequence ID" value="MET4559405.1"/>
    <property type="molecule type" value="Genomic_DNA"/>
</dbReference>
<dbReference type="InterPro" id="IPR016454">
    <property type="entry name" value="Cysteine_dSase"/>
</dbReference>
<dbReference type="PROSITE" id="PS00595">
    <property type="entry name" value="AA_TRANSFER_CLASS_5"/>
    <property type="match status" value="1"/>
</dbReference>
<proteinExistence type="inferred from homology"/>
<feature type="domain" description="Aminotransferase class V" evidence="11">
    <location>
        <begin position="5"/>
        <end position="371"/>
    </location>
</feature>
<evidence type="ECO:0000256" key="7">
    <source>
        <dbReference type="ARBA" id="ARBA00023004"/>
    </source>
</evidence>
<evidence type="ECO:0000256" key="2">
    <source>
        <dbReference type="ARBA" id="ARBA00006490"/>
    </source>
</evidence>
<keyword evidence="8" id="KW-0411">Iron-sulfur</keyword>
<keyword evidence="13" id="KW-1185">Reference proteome</keyword>
<dbReference type="PANTHER" id="PTHR11601:SF34">
    <property type="entry name" value="CYSTEINE DESULFURASE"/>
    <property type="match status" value="1"/>
</dbReference>
<evidence type="ECO:0000259" key="11">
    <source>
        <dbReference type="Pfam" id="PF00266"/>
    </source>
</evidence>
<dbReference type="Gene3D" id="3.90.1150.10">
    <property type="entry name" value="Aspartate Aminotransferase, domain 1"/>
    <property type="match status" value="1"/>
</dbReference>
<sequence>MLGKYFDYNATTPLREEVASILIDNLLLFGNPSSSHSFGQFAKEKIEEGRSQVAALINADSSEILFTSGGTESINTALKGFFFACDKRPFHIITSKIEHSATLELCHYLASLGAEITYLPVDANGFIAIEDLVNAIHEHTALISIMYANNEIGTIQPIKEMAKAIKQINRDIFFHVDAVQALGKIPINVHDLEVDALSLAAHKIYGPKGTGALYLKKGNQQLVQLLHGGGQENGLRGGTENLLGIIGFGQACALATEELLQHKHNTVALRNYFLEKIKHAIEQIEMNSPEIEGDVLQNTFNISFTNIRAEALSVLLSQVYGIAVSIGSACSAEKAELSHVLLALGLSEERIKSSIRISFGLYTDYKDIDYLVDSLKEAVTRLRSILPVG</sequence>
<keyword evidence="4 12" id="KW-0808">Transferase</keyword>
<comment type="cofactor">
    <cofactor evidence="1 10">
        <name>pyridoxal 5'-phosphate</name>
        <dbReference type="ChEBI" id="CHEBI:597326"/>
    </cofactor>
</comment>
<evidence type="ECO:0000256" key="3">
    <source>
        <dbReference type="ARBA" id="ARBA00012239"/>
    </source>
</evidence>
<evidence type="ECO:0000256" key="6">
    <source>
        <dbReference type="ARBA" id="ARBA00022898"/>
    </source>
</evidence>
<evidence type="ECO:0000256" key="5">
    <source>
        <dbReference type="ARBA" id="ARBA00022723"/>
    </source>
</evidence>
<dbReference type="GO" id="GO:0031071">
    <property type="term" value="F:cysteine desulfurase activity"/>
    <property type="evidence" value="ECO:0007669"/>
    <property type="project" value="UniProtKB-EC"/>
</dbReference>
<organism evidence="12 13">
    <name type="scientific">Lysinibacillus parviboronicapiens</name>
    <dbReference type="NCBI Taxonomy" id="436516"/>
    <lineage>
        <taxon>Bacteria</taxon>
        <taxon>Bacillati</taxon>
        <taxon>Bacillota</taxon>
        <taxon>Bacilli</taxon>
        <taxon>Bacillales</taxon>
        <taxon>Bacillaceae</taxon>
        <taxon>Lysinibacillus</taxon>
    </lineage>
</organism>
<dbReference type="InterPro" id="IPR015422">
    <property type="entry name" value="PyrdxlP-dep_Trfase_small"/>
</dbReference>
<dbReference type="PIRSF" id="PIRSF005572">
    <property type="entry name" value="NifS"/>
    <property type="match status" value="1"/>
</dbReference>
<name>A0ABV2PEP9_9BACI</name>
<gene>
    <name evidence="12" type="ORF">ABIA69_000548</name>
</gene>
<comment type="similarity">
    <text evidence="2">Belongs to the class-V pyridoxal-phosphate-dependent aminotransferase family. NifS/IscS subfamily.</text>
</comment>
<dbReference type="SUPFAM" id="SSF53383">
    <property type="entry name" value="PLP-dependent transferases"/>
    <property type="match status" value="1"/>
</dbReference>
<comment type="caution">
    <text evidence="12">The sequence shown here is derived from an EMBL/GenBank/DDBJ whole genome shotgun (WGS) entry which is preliminary data.</text>
</comment>
<evidence type="ECO:0000256" key="4">
    <source>
        <dbReference type="ARBA" id="ARBA00022679"/>
    </source>
</evidence>
<dbReference type="InterPro" id="IPR020578">
    <property type="entry name" value="Aminotrans_V_PyrdxlP_BS"/>
</dbReference>
<protein>
    <recommendedName>
        <fullName evidence="3">cysteine desulfurase</fullName>
        <ecNumber evidence="3">2.8.1.7</ecNumber>
    </recommendedName>
</protein>
<dbReference type="InterPro" id="IPR015424">
    <property type="entry name" value="PyrdxlP-dep_Trfase"/>
</dbReference>
<dbReference type="Gene3D" id="3.40.640.10">
    <property type="entry name" value="Type I PLP-dependent aspartate aminotransferase-like (Major domain)"/>
    <property type="match status" value="1"/>
</dbReference>
<dbReference type="InterPro" id="IPR000192">
    <property type="entry name" value="Aminotrans_V_dom"/>
</dbReference>
<dbReference type="RefSeq" id="WP_354470850.1">
    <property type="nucleotide sequence ID" value="NZ_JBEPSB010000001.1"/>
</dbReference>
<evidence type="ECO:0000256" key="8">
    <source>
        <dbReference type="ARBA" id="ARBA00023014"/>
    </source>
</evidence>
<keyword evidence="7" id="KW-0408">Iron</keyword>
<evidence type="ECO:0000256" key="9">
    <source>
        <dbReference type="ARBA" id="ARBA00050776"/>
    </source>
</evidence>
<evidence type="ECO:0000256" key="1">
    <source>
        <dbReference type="ARBA" id="ARBA00001933"/>
    </source>
</evidence>
<evidence type="ECO:0000313" key="13">
    <source>
        <dbReference type="Proteomes" id="UP001549363"/>
    </source>
</evidence>
<comment type="catalytic activity">
    <reaction evidence="9">
        <text>(sulfur carrier)-H + L-cysteine = (sulfur carrier)-SH + L-alanine</text>
        <dbReference type="Rhea" id="RHEA:43892"/>
        <dbReference type="Rhea" id="RHEA-COMP:14737"/>
        <dbReference type="Rhea" id="RHEA-COMP:14739"/>
        <dbReference type="ChEBI" id="CHEBI:29917"/>
        <dbReference type="ChEBI" id="CHEBI:35235"/>
        <dbReference type="ChEBI" id="CHEBI:57972"/>
        <dbReference type="ChEBI" id="CHEBI:64428"/>
        <dbReference type="EC" id="2.8.1.7"/>
    </reaction>
</comment>
<reference evidence="12 13" key="1">
    <citation type="submission" date="2024-06" db="EMBL/GenBank/DDBJ databases">
        <title>Sorghum-associated microbial communities from plants grown in Nebraska, USA.</title>
        <authorList>
            <person name="Schachtman D."/>
        </authorList>
    </citation>
    <scope>NUCLEOTIDE SEQUENCE [LARGE SCALE GENOMIC DNA]</scope>
    <source>
        <strain evidence="12 13">736</strain>
    </source>
</reference>
<dbReference type="PANTHER" id="PTHR11601">
    <property type="entry name" value="CYSTEINE DESULFURYLASE FAMILY MEMBER"/>
    <property type="match status" value="1"/>
</dbReference>
<evidence type="ECO:0000256" key="10">
    <source>
        <dbReference type="RuleBase" id="RU004504"/>
    </source>
</evidence>